<name>A0A967AX04_9FLAO</name>
<keyword evidence="2" id="KW-1185">Reference proteome</keyword>
<gene>
    <name evidence="1" type="ORF">FK220_016250</name>
</gene>
<dbReference type="Proteomes" id="UP000707206">
    <property type="component" value="Unassembled WGS sequence"/>
</dbReference>
<sequence>MVYRKHVTLGLLLVCFSFIVPGCRYSVSQKKVQTEAQANENLGTSFMNPNGPTIFSRFETPKGFEKVAVDSSSFGYFLRNLPLKEPDAPVLYYNGEVKPNSAIYEAVVALPIGKKDLHQCADAIIRLRADYLYQEKKYDSIHFNFTNGFNAAYAEWRKGKRIVVNGNRVFWKQKARPSDRPEDFWNYLEMVFSYAGTASLEKELVSISPYELQIGDVFIQGGFPGHAVIVVDLASHPNTGEKIFLLAQSYMPAQEIQVLTNPNDDTLSPWYRAETADQVTTPEWIFEWRDLKRF</sequence>
<dbReference type="Pfam" id="PF16138">
    <property type="entry name" value="DUF4846"/>
    <property type="match status" value="1"/>
</dbReference>
<proteinExistence type="predicted"/>
<reference evidence="1" key="1">
    <citation type="submission" date="2019-07" db="EMBL/GenBank/DDBJ databases">
        <authorList>
            <person name="De-Chao Zhang Q."/>
        </authorList>
    </citation>
    <scope>NUCLEOTIDE SEQUENCE</scope>
    <source>
        <strain evidence="1">TP-CH-4</strain>
    </source>
</reference>
<comment type="caution">
    <text evidence="1">The sequence shown here is derived from an EMBL/GenBank/DDBJ whole genome shotgun (WGS) entry which is preliminary data.</text>
</comment>
<organism evidence="1 2">
    <name type="scientific">Pelagihabitans pacificus</name>
    <dbReference type="NCBI Taxonomy" id="2696054"/>
    <lineage>
        <taxon>Bacteria</taxon>
        <taxon>Pseudomonadati</taxon>
        <taxon>Bacteroidota</taxon>
        <taxon>Flavobacteriia</taxon>
        <taxon>Flavobacteriales</taxon>
        <taxon>Flavobacteriaceae</taxon>
        <taxon>Pelagihabitans</taxon>
    </lineage>
</organism>
<protein>
    <submittedName>
        <fullName evidence="1">DUF4846 domain-containing protein</fullName>
    </submittedName>
</protein>
<dbReference type="InterPro" id="IPR032315">
    <property type="entry name" value="DUF4846"/>
</dbReference>
<dbReference type="AlphaFoldDB" id="A0A967AX04"/>
<reference evidence="1" key="2">
    <citation type="submission" date="2020-03" db="EMBL/GenBank/DDBJ databases">
        <title>Flavobacteriaceae bacterium strain TP-CH-4, a member of the family Flavobacteriaceae isolated from a deep-sea seamount.</title>
        <authorList>
            <person name="Zhang D.-C."/>
        </authorList>
    </citation>
    <scope>NUCLEOTIDE SEQUENCE</scope>
    <source>
        <strain evidence="1">TP-CH-4</strain>
    </source>
</reference>
<evidence type="ECO:0000313" key="2">
    <source>
        <dbReference type="Proteomes" id="UP000707206"/>
    </source>
</evidence>
<accession>A0A967AX04</accession>
<dbReference type="EMBL" id="VIKU02000005">
    <property type="protein sequence ID" value="NHF60905.1"/>
    <property type="molecule type" value="Genomic_DNA"/>
</dbReference>
<evidence type="ECO:0000313" key="1">
    <source>
        <dbReference type="EMBL" id="NHF60905.1"/>
    </source>
</evidence>